<protein>
    <submittedName>
        <fullName evidence="4">MAST3</fullName>
    </submittedName>
</protein>
<dbReference type="EMBL" id="UYRS01001955">
    <property type="protein sequence ID" value="VDK25472.1"/>
    <property type="molecule type" value="Genomic_DNA"/>
</dbReference>
<dbReference type="WBParaSite" id="TASK_0000253401-mRNA-1">
    <property type="protein sequence ID" value="TASK_0000253401-mRNA-1"/>
    <property type="gene ID" value="TASK_0000253401"/>
</dbReference>
<gene>
    <name evidence="2" type="ORF">TASK_LOCUS2535</name>
</gene>
<feature type="region of interest" description="Disordered" evidence="1">
    <location>
        <begin position="28"/>
        <end position="54"/>
    </location>
</feature>
<dbReference type="AlphaFoldDB" id="A0A0R3VYP0"/>
<reference evidence="4" key="1">
    <citation type="submission" date="2017-02" db="UniProtKB">
        <authorList>
            <consortium name="WormBaseParasite"/>
        </authorList>
    </citation>
    <scope>IDENTIFICATION</scope>
</reference>
<feature type="compositionally biased region" description="Polar residues" evidence="1">
    <location>
        <begin position="40"/>
        <end position="51"/>
    </location>
</feature>
<name>A0A0R3VYP0_TAEAS</name>
<dbReference type="Proteomes" id="UP000282613">
    <property type="component" value="Unassembled WGS sequence"/>
</dbReference>
<reference evidence="2 3" key="2">
    <citation type="submission" date="2018-11" db="EMBL/GenBank/DDBJ databases">
        <authorList>
            <consortium name="Pathogen Informatics"/>
        </authorList>
    </citation>
    <scope>NUCLEOTIDE SEQUENCE [LARGE SCALE GENOMIC DNA]</scope>
</reference>
<evidence type="ECO:0000313" key="4">
    <source>
        <dbReference type="WBParaSite" id="TASK_0000253401-mRNA-1"/>
    </source>
</evidence>
<keyword evidence="3" id="KW-1185">Reference proteome</keyword>
<evidence type="ECO:0000313" key="3">
    <source>
        <dbReference type="Proteomes" id="UP000282613"/>
    </source>
</evidence>
<accession>A0A0R3VYP0</accession>
<evidence type="ECO:0000313" key="2">
    <source>
        <dbReference type="EMBL" id="VDK25472.1"/>
    </source>
</evidence>
<evidence type="ECO:0000256" key="1">
    <source>
        <dbReference type="SAM" id="MobiDB-lite"/>
    </source>
</evidence>
<organism evidence="4">
    <name type="scientific">Taenia asiatica</name>
    <name type="common">Asian tapeworm</name>
    <dbReference type="NCBI Taxonomy" id="60517"/>
    <lineage>
        <taxon>Eukaryota</taxon>
        <taxon>Metazoa</taxon>
        <taxon>Spiralia</taxon>
        <taxon>Lophotrochozoa</taxon>
        <taxon>Platyhelminthes</taxon>
        <taxon>Cestoda</taxon>
        <taxon>Eucestoda</taxon>
        <taxon>Cyclophyllidea</taxon>
        <taxon>Taeniidae</taxon>
        <taxon>Taenia</taxon>
    </lineage>
</organism>
<sequence length="126" mass="14040">NQVTLRDREETYRLESDKEAKHGFISRKARKHRMVKMSPKTVSASGECTNSSRRRCPSLSTQMIRVHSSRESSSVLVSKLFAWDDLPLGVSLPCCSEDALDNLSKIGLEESSIQTELRVASVGSVQ</sequence>
<proteinExistence type="predicted"/>